<dbReference type="PANTHER" id="PTHR22748">
    <property type="entry name" value="AP ENDONUCLEASE"/>
    <property type="match status" value="1"/>
</dbReference>
<evidence type="ECO:0000256" key="5">
    <source>
        <dbReference type="ARBA" id="ARBA00022842"/>
    </source>
</evidence>
<evidence type="ECO:0000313" key="8">
    <source>
        <dbReference type="Proteomes" id="UP001318860"/>
    </source>
</evidence>
<gene>
    <name evidence="7" type="ORF">DH2020_029987</name>
</gene>
<evidence type="ECO:0000256" key="2">
    <source>
        <dbReference type="ARBA" id="ARBA00007092"/>
    </source>
</evidence>
<evidence type="ECO:0000259" key="6">
    <source>
        <dbReference type="Pfam" id="PF03372"/>
    </source>
</evidence>
<keyword evidence="4" id="KW-0378">Hydrolase</keyword>
<sequence length="250" mass="29794">MEIQNRDLEWEAKEIWDFAKKIGIFGNGSIRKSSEKLIELERRDREERKMNEGCFSGKEEREIRRCIAKDNVEFLCIQETKLEDVDRRTCLSIWKNEDCAWRFKKSDGASGELLCIWDKSIFSEESYWDIEGAMGIQGKWGKEERDCEVINVYAPCNHRKRKELWTELLNRFNQDPDRRRCIVGDFNSIRKPSERKGNKNHEVDRDMAAFNTFIDEAKLIDLPLARRRFTWIKSNESYMSRLDRFLISVS</sequence>
<accession>A0ABR0VPY0</accession>
<keyword evidence="5" id="KW-0460">Magnesium</keyword>
<proteinExistence type="inferred from homology"/>
<dbReference type="InterPro" id="IPR036691">
    <property type="entry name" value="Endo/exonu/phosph_ase_sf"/>
</dbReference>
<dbReference type="PANTHER" id="PTHR22748:SF11">
    <property type="entry name" value="OS07G0184032 PROTEIN"/>
    <property type="match status" value="1"/>
</dbReference>
<dbReference type="InterPro" id="IPR005135">
    <property type="entry name" value="Endo/exonuclease/phosphatase"/>
</dbReference>
<keyword evidence="8" id="KW-1185">Reference proteome</keyword>
<keyword evidence="3" id="KW-0479">Metal-binding</keyword>
<reference evidence="7 8" key="1">
    <citation type="journal article" date="2021" name="Comput. Struct. Biotechnol. J.">
        <title>De novo genome assembly of the potent medicinal plant Rehmannia glutinosa using nanopore technology.</title>
        <authorList>
            <person name="Ma L."/>
            <person name="Dong C."/>
            <person name="Song C."/>
            <person name="Wang X."/>
            <person name="Zheng X."/>
            <person name="Niu Y."/>
            <person name="Chen S."/>
            <person name="Feng W."/>
        </authorList>
    </citation>
    <scope>NUCLEOTIDE SEQUENCE [LARGE SCALE GENOMIC DNA]</scope>
    <source>
        <strain evidence="7">DH-2019</strain>
    </source>
</reference>
<evidence type="ECO:0000256" key="4">
    <source>
        <dbReference type="ARBA" id="ARBA00022801"/>
    </source>
</evidence>
<name>A0ABR0VPY0_REHGL</name>
<organism evidence="7 8">
    <name type="scientific">Rehmannia glutinosa</name>
    <name type="common">Chinese foxglove</name>
    <dbReference type="NCBI Taxonomy" id="99300"/>
    <lineage>
        <taxon>Eukaryota</taxon>
        <taxon>Viridiplantae</taxon>
        <taxon>Streptophyta</taxon>
        <taxon>Embryophyta</taxon>
        <taxon>Tracheophyta</taxon>
        <taxon>Spermatophyta</taxon>
        <taxon>Magnoliopsida</taxon>
        <taxon>eudicotyledons</taxon>
        <taxon>Gunneridae</taxon>
        <taxon>Pentapetalae</taxon>
        <taxon>asterids</taxon>
        <taxon>lamiids</taxon>
        <taxon>Lamiales</taxon>
        <taxon>Orobanchaceae</taxon>
        <taxon>Rehmannieae</taxon>
        <taxon>Rehmannia</taxon>
    </lineage>
</organism>
<protein>
    <recommendedName>
        <fullName evidence="6">Endonuclease/exonuclease/phosphatase domain-containing protein</fullName>
    </recommendedName>
</protein>
<comment type="caution">
    <text evidence="7">The sequence shown here is derived from an EMBL/GenBank/DDBJ whole genome shotgun (WGS) entry which is preliminary data.</text>
</comment>
<dbReference type="Gene3D" id="3.60.10.10">
    <property type="entry name" value="Endonuclease/exonuclease/phosphatase"/>
    <property type="match status" value="1"/>
</dbReference>
<dbReference type="Proteomes" id="UP001318860">
    <property type="component" value="Unassembled WGS sequence"/>
</dbReference>
<comment type="similarity">
    <text evidence="2">Belongs to the DNA repair enzymes AP/ExoA family.</text>
</comment>
<dbReference type="Pfam" id="PF03372">
    <property type="entry name" value="Exo_endo_phos"/>
    <property type="match status" value="1"/>
</dbReference>
<feature type="domain" description="Endonuclease/exonuclease/phosphatase" evidence="6">
    <location>
        <begin position="62"/>
        <end position="248"/>
    </location>
</feature>
<evidence type="ECO:0000313" key="7">
    <source>
        <dbReference type="EMBL" id="KAK6136256.1"/>
    </source>
</evidence>
<dbReference type="SUPFAM" id="SSF56219">
    <property type="entry name" value="DNase I-like"/>
    <property type="match status" value="1"/>
</dbReference>
<comment type="cofactor">
    <cofactor evidence="1">
        <name>Mg(2+)</name>
        <dbReference type="ChEBI" id="CHEBI:18420"/>
    </cofactor>
</comment>
<evidence type="ECO:0000256" key="3">
    <source>
        <dbReference type="ARBA" id="ARBA00022723"/>
    </source>
</evidence>
<evidence type="ECO:0000256" key="1">
    <source>
        <dbReference type="ARBA" id="ARBA00001946"/>
    </source>
</evidence>
<dbReference type="EMBL" id="JABTTQ020001046">
    <property type="protein sequence ID" value="KAK6136256.1"/>
    <property type="molecule type" value="Genomic_DNA"/>
</dbReference>
<dbReference type="InterPro" id="IPR004808">
    <property type="entry name" value="AP_endonuc_1"/>
</dbReference>